<dbReference type="AlphaFoldDB" id="A0A7W7VWE7"/>
<evidence type="ECO:0000313" key="3">
    <source>
        <dbReference type="EMBL" id="MBB4924599.1"/>
    </source>
</evidence>
<protein>
    <submittedName>
        <fullName evidence="3">NAD(P)-dependent dehydrogenase (Short-subunit alcohol dehydrogenase family)</fullName>
    </submittedName>
</protein>
<comment type="caution">
    <text evidence="3">The sequence shown here is derived from an EMBL/GenBank/DDBJ whole genome shotgun (WGS) entry which is preliminary data.</text>
</comment>
<dbReference type="InterPro" id="IPR036291">
    <property type="entry name" value="NAD(P)-bd_dom_sf"/>
</dbReference>
<dbReference type="PRINTS" id="PR00080">
    <property type="entry name" value="SDRFAMILY"/>
</dbReference>
<dbReference type="SUPFAM" id="SSF51735">
    <property type="entry name" value="NAD(P)-binding Rossmann-fold domains"/>
    <property type="match status" value="1"/>
</dbReference>
<dbReference type="EMBL" id="JACHJV010000001">
    <property type="protein sequence ID" value="MBB4924599.1"/>
    <property type="molecule type" value="Genomic_DNA"/>
</dbReference>
<reference evidence="3 4" key="1">
    <citation type="submission" date="2020-08" db="EMBL/GenBank/DDBJ databases">
        <title>Sequencing the genomes of 1000 actinobacteria strains.</title>
        <authorList>
            <person name="Klenk H.-P."/>
        </authorList>
    </citation>
    <scope>NUCLEOTIDE SEQUENCE [LARGE SCALE GENOMIC DNA]</scope>
    <source>
        <strain evidence="3 4">DSM 41654</strain>
    </source>
</reference>
<dbReference type="PRINTS" id="PR00081">
    <property type="entry name" value="GDHRDH"/>
</dbReference>
<dbReference type="FunFam" id="3.40.50.720:FF:000084">
    <property type="entry name" value="Short-chain dehydrogenase reductase"/>
    <property type="match status" value="1"/>
</dbReference>
<dbReference type="Gene3D" id="3.40.50.720">
    <property type="entry name" value="NAD(P)-binding Rossmann-like Domain"/>
    <property type="match status" value="1"/>
</dbReference>
<organism evidence="3 4">
    <name type="scientific">Kitasatospora kifunensis</name>
    <name type="common">Streptomyces kifunensis</name>
    <dbReference type="NCBI Taxonomy" id="58351"/>
    <lineage>
        <taxon>Bacteria</taxon>
        <taxon>Bacillati</taxon>
        <taxon>Actinomycetota</taxon>
        <taxon>Actinomycetes</taxon>
        <taxon>Kitasatosporales</taxon>
        <taxon>Streptomycetaceae</taxon>
        <taxon>Kitasatospora</taxon>
    </lineage>
</organism>
<evidence type="ECO:0000256" key="2">
    <source>
        <dbReference type="ARBA" id="ARBA00023002"/>
    </source>
</evidence>
<dbReference type="PANTHER" id="PTHR42760">
    <property type="entry name" value="SHORT-CHAIN DEHYDROGENASES/REDUCTASES FAMILY MEMBER"/>
    <property type="match status" value="1"/>
</dbReference>
<accession>A0A7W7VWE7</accession>
<dbReference type="InterPro" id="IPR002347">
    <property type="entry name" value="SDR_fam"/>
</dbReference>
<dbReference type="GO" id="GO:0016616">
    <property type="term" value="F:oxidoreductase activity, acting on the CH-OH group of donors, NAD or NADP as acceptor"/>
    <property type="evidence" value="ECO:0007669"/>
    <property type="project" value="TreeGrafter"/>
</dbReference>
<sequence>MTATTTTPPPPPLDAPSADPAALFRLDGQVALVTGASSGLGARFARVLAAAGARVVLTARRPEQLKAVAEDCPGSLVIPCDVTVPEDRERLVTAVVERLGRIDVLVNNAGSSQVVRAEREQLAGFAALVDINLTSVFALSQLAGAQMLAQGTGAIVNIASIYGLVASGTLPQAAYAASKGGVLNLTRELAAQWARRGVRVNAICPGWFRSELTAEMLDTESGRNWINQRTPMGREGTLDELDGALLYLASRASSYVTGTALPVDGGYVSI</sequence>
<comment type="similarity">
    <text evidence="1">Belongs to the short-chain dehydrogenases/reductases (SDR) family.</text>
</comment>
<dbReference type="PANTHER" id="PTHR42760:SF124">
    <property type="entry name" value="SHORT-CHAIN DEHYDROGENASE_REDUCTASE"/>
    <property type="match status" value="1"/>
</dbReference>
<dbReference type="Pfam" id="PF13561">
    <property type="entry name" value="adh_short_C2"/>
    <property type="match status" value="1"/>
</dbReference>
<gene>
    <name evidence="3" type="ORF">FHR34_003592</name>
</gene>
<dbReference type="NCBIfam" id="NF005559">
    <property type="entry name" value="PRK07231.1"/>
    <property type="match status" value="1"/>
</dbReference>
<evidence type="ECO:0000313" key="4">
    <source>
        <dbReference type="Proteomes" id="UP000540506"/>
    </source>
</evidence>
<evidence type="ECO:0000256" key="1">
    <source>
        <dbReference type="ARBA" id="ARBA00006484"/>
    </source>
</evidence>
<keyword evidence="4" id="KW-1185">Reference proteome</keyword>
<name>A0A7W7VWE7_KITKI</name>
<keyword evidence="2" id="KW-0560">Oxidoreductase</keyword>
<dbReference type="RefSeq" id="WP_184936524.1">
    <property type="nucleotide sequence ID" value="NZ_JACHJV010000001.1"/>
</dbReference>
<proteinExistence type="inferred from homology"/>
<dbReference type="Proteomes" id="UP000540506">
    <property type="component" value="Unassembled WGS sequence"/>
</dbReference>